<feature type="signal peptide" evidence="7">
    <location>
        <begin position="1"/>
        <end position="16"/>
    </location>
</feature>
<dbReference type="SUPFAM" id="SSF52743">
    <property type="entry name" value="Subtilisin-like"/>
    <property type="match status" value="1"/>
</dbReference>
<evidence type="ECO:0000313" key="11">
    <source>
        <dbReference type="Proteomes" id="UP000789572"/>
    </source>
</evidence>
<dbReference type="Proteomes" id="UP000789572">
    <property type="component" value="Unassembled WGS sequence"/>
</dbReference>
<gene>
    <name evidence="10" type="ORF">POCULU_LOCUS2198</name>
</gene>
<name>A0A9N8ZGX6_9GLOM</name>
<feature type="domain" description="Peptidase S8/S53" evidence="8">
    <location>
        <begin position="166"/>
        <end position="408"/>
    </location>
</feature>
<dbReference type="Gene3D" id="3.40.50.200">
    <property type="entry name" value="Peptidase S8/S53 domain"/>
    <property type="match status" value="1"/>
</dbReference>
<feature type="chain" id="PRO_5040220950" evidence="7">
    <location>
        <begin position="17"/>
        <end position="438"/>
    </location>
</feature>
<dbReference type="GO" id="GO:0006508">
    <property type="term" value="P:proteolysis"/>
    <property type="evidence" value="ECO:0007669"/>
    <property type="project" value="UniProtKB-KW"/>
</dbReference>
<dbReference type="PRINTS" id="PR00723">
    <property type="entry name" value="SUBTILISIN"/>
</dbReference>
<dbReference type="CDD" id="cd04077">
    <property type="entry name" value="Peptidases_S8_PCSK9_ProteinaseK_like"/>
    <property type="match status" value="1"/>
</dbReference>
<dbReference type="InterPro" id="IPR022398">
    <property type="entry name" value="Peptidase_S8_His-AS"/>
</dbReference>
<evidence type="ECO:0000256" key="5">
    <source>
        <dbReference type="PROSITE-ProRule" id="PRU01240"/>
    </source>
</evidence>
<feature type="active site" description="Charge relay system" evidence="5">
    <location>
        <position position="371"/>
    </location>
</feature>
<dbReference type="PROSITE" id="PS00138">
    <property type="entry name" value="SUBTILASE_SER"/>
    <property type="match status" value="1"/>
</dbReference>
<feature type="active site" description="Charge relay system" evidence="5">
    <location>
        <position position="207"/>
    </location>
</feature>
<keyword evidence="7" id="KW-0732">Signal</keyword>
<evidence type="ECO:0000256" key="6">
    <source>
        <dbReference type="RuleBase" id="RU003355"/>
    </source>
</evidence>
<dbReference type="InterPro" id="IPR015500">
    <property type="entry name" value="Peptidase_S8_subtilisin-rel"/>
</dbReference>
<organism evidence="10 11">
    <name type="scientific">Paraglomus occultum</name>
    <dbReference type="NCBI Taxonomy" id="144539"/>
    <lineage>
        <taxon>Eukaryota</taxon>
        <taxon>Fungi</taxon>
        <taxon>Fungi incertae sedis</taxon>
        <taxon>Mucoromycota</taxon>
        <taxon>Glomeromycotina</taxon>
        <taxon>Glomeromycetes</taxon>
        <taxon>Paraglomerales</taxon>
        <taxon>Paraglomeraceae</taxon>
        <taxon>Paraglomus</taxon>
    </lineage>
</organism>
<dbReference type="PANTHER" id="PTHR43806:SF11">
    <property type="entry name" value="CEREVISIN-RELATED"/>
    <property type="match status" value="1"/>
</dbReference>
<evidence type="ECO:0000256" key="7">
    <source>
        <dbReference type="SAM" id="SignalP"/>
    </source>
</evidence>
<evidence type="ECO:0000256" key="3">
    <source>
        <dbReference type="ARBA" id="ARBA00022801"/>
    </source>
</evidence>
<dbReference type="GO" id="GO:0004252">
    <property type="term" value="F:serine-type endopeptidase activity"/>
    <property type="evidence" value="ECO:0007669"/>
    <property type="project" value="UniProtKB-UniRule"/>
</dbReference>
<dbReference type="AlphaFoldDB" id="A0A9N8ZGX6"/>
<reference evidence="10" key="1">
    <citation type="submission" date="2021-06" db="EMBL/GenBank/DDBJ databases">
        <authorList>
            <person name="Kallberg Y."/>
            <person name="Tangrot J."/>
            <person name="Rosling A."/>
        </authorList>
    </citation>
    <scope>NUCLEOTIDE SEQUENCE</scope>
    <source>
        <strain evidence="10">IA702</strain>
    </source>
</reference>
<dbReference type="OrthoDB" id="206201at2759"/>
<feature type="domain" description="Inhibitor I9" evidence="9">
    <location>
        <begin position="46"/>
        <end position="129"/>
    </location>
</feature>
<evidence type="ECO:0000313" key="10">
    <source>
        <dbReference type="EMBL" id="CAG8493440.1"/>
    </source>
</evidence>
<proteinExistence type="inferred from homology"/>
<dbReference type="InterPro" id="IPR023828">
    <property type="entry name" value="Peptidase_S8_Ser-AS"/>
</dbReference>
<protein>
    <submittedName>
        <fullName evidence="10">9768_t:CDS:1</fullName>
    </submittedName>
</protein>
<comment type="caution">
    <text evidence="10">The sequence shown here is derived from an EMBL/GenBank/DDBJ whole genome shotgun (WGS) entry which is preliminary data.</text>
</comment>
<dbReference type="PANTHER" id="PTHR43806">
    <property type="entry name" value="PEPTIDASE S8"/>
    <property type="match status" value="1"/>
</dbReference>
<evidence type="ECO:0000256" key="1">
    <source>
        <dbReference type="ARBA" id="ARBA00011073"/>
    </source>
</evidence>
<keyword evidence="11" id="KW-1185">Reference proteome</keyword>
<feature type="active site" description="Charge relay system" evidence="5">
    <location>
        <position position="175"/>
    </location>
</feature>
<dbReference type="InterPro" id="IPR000209">
    <property type="entry name" value="Peptidase_S8/S53_dom"/>
</dbReference>
<accession>A0A9N8ZGX6</accession>
<dbReference type="InterPro" id="IPR010259">
    <property type="entry name" value="S8pro/Inhibitor_I9"/>
</dbReference>
<dbReference type="PROSITE" id="PS00137">
    <property type="entry name" value="SUBTILASE_HIS"/>
    <property type="match status" value="1"/>
</dbReference>
<dbReference type="Gene3D" id="3.30.70.80">
    <property type="entry name" value="Peptidase S8 propeptide/proteinase inhibitor I9"/>
    <property type="match status" value="1"/>
</dbReference>
<evidence type="ECO:0000259" key="8">
    <source>
        <dbReference type="Pfam" id="PF00082"/>
    </source>
</evidence>
<dbReference type="FunFam" id="3.40.50.200:FF:000007">
    <property type="entry name" value="Subtilisin-like serine protease"/>
    <property type="match status" value="1"/>
</dbReference>
<dbReference type="InterPro" id="IPR037045">
    <property type="entry name" value="S8pro/Inhibitor_I9_sf"/>
</dbReference>
<evidence type="ECO:0000259" key="9">
    <source>
        <dbReference type="Pfam" id="PF05922"/>
    </source>
</evidence>
<dbReference type="EMBL" id="CAJVPJ010000195">
    <property type="protein sequence ID" value="CAG8493440.1"/>
    <property type="molecule type" value="Genomic_DNA"/>
</dbReference>
<dbReference type="InterPro" id="IPR034193">
    <property type="entry name" value="PCSK9_ProteinaseK-like"/>
</dbReference>
<keyword evidence="2 5" id="KW-0645">Protease</keyword>
<dbReference type="InterPro" id="IPR050131">
    <property type="entry name" value="Peptidase_S8_subtilisin-like"/>
</dbReference>
<dbReference type="Pfam" id="PF05922">
    <property type="entry name" value="Inhibitor_I9"/>
    <property type="match status" value="1"/>
</dbReference>
<evidence type="ECO:0000256" key="2">
    <source>
        <dbReference type="ARBA" id="ARBA00022670"/>
    </source>
</evidence>
<evidence type="ECO:0000256" key="4">
    <source>
        <dbReference type="ARBA" id="ARBA00022825"/>
    </source>
</evidence>
<dbReference type="InterPro" id="IPR023827">
    <property type="entry name" value="Peptidase_S8_Asp-AS"/>
</dbReference>
<comment type="similarity">
    <text evidence="1 5 6">Belongs to the peptidase S8 family.</text>
</comment>
<dbReference type="InterPro" id="IPR036852">
    <property type="entry name" value="Peptidase_S8/S53_dom_sf"/>
</dbReference>
<dbReference type="PROSITE" id="PS51892">
    <property type="entry name" value="SUBTILASE"/>
    <property type="match status" value="1"/>
</dbReference>
<dbReference type="PROSITE" id="PS00136">
    <property type="entry name" value="SUBTILASE_ASP"/>
    <property type="match status" value="1"/>
</dbReference>
<dbReference type="Pfam" id="PF00082">
    <property type="entry name" value="Peptidase_S8"/>
    <property type="match status" value="1"/>
</dbReference>
<keyword evidence="4 5" id="KW-0720">Serine protease</keyword>
<dbReference type="GO" id="GO:0005615">
    <property type="term" value="C:extracellular space"/>
    <property type="evidence" value="ECO:0007669"/>
    <property type="project" value="TreeGrafter"/>
</dbReference>
<keyword evidence="3 5" id="KW-0378">Hydrolase</keyword>
<sequence>MTVIIKFFFLFTLLLAAVVIPSFSVQADNSLAPLITYPDGEAIPNQYIVVFKEGVADKKVNKHHDDINALLYEEKKRFKRGLLNELISGIEYTYDFDTFQGYAGYFPENVLTKIRESDDVAFVEEDHQVFPNVVQKNAPWGLARISHRERLVRDTYNKYLYDETAGKNVTVYVLDTGVKIDHAEFQGRARFGANFVRGEPDTDINGHGTHVAGIVAGTTFGVAKKAHIVAVKVLGRRGGSNMAVIKGIEWAVRDHRKAVAEAKRTGKIFKGSVINMSLGGRKSLALNKAANDAVDAQAVVVVAAGNGNADACKFSPSGAEKVITVAASTIEDTRAWFSNWGICVDLFAPGKDILSAWIGSNTATRVVSGTSMASPHVAGLAAYFLALSRTPLKPYQVLMKLIFEATNNALCEVSSSPNLLAYNGFVHSEIRDDLLSWK</sequence>